<proteinExistence type="predicted"/>
<dbReference type="Gene3D" id="1.10.8.60">
    <property type="match status" value="1"/>
</dbReference>
<dbReference type="RefSeq" id="WP_142664295.1">
    <property type="nucleotide sequence ID" value="NZ_FXTK01000018.1"/>
</dbReference>
<evidence type="ECO:0000313" key="11">
    <source>
        <dbReference type="Proteomes" id="UP000319014"/>
    </source>
</evidence>
<dbReference type="SUPFAM" id="SSF52172">
    <property type="entry name" value="CheY-like"/>
    <property type="match status" value="1"/>
</dbReference>
<dbReference type="GO" id="GO:0005524">
    <property type="term" value="F:ATP binding"/>
    <property type="evidence" value="ECO:0007669"/>
    <property type="project" value="UniProtKB-KW"/>
</dbReference>
<dbReference type="PANTHER" id="PTHR32071:SF57">
    <property type="entry name" value="C4-DICARBOXYLATE TRANSPORT TRANSCRIPTIONAL REGULATORY PROTEIN DCTD"/>
    <property type="match status" value="1"/>
</dbReference>
<dbReference type="Pfam" id="PF02954">
    <property type="entry name" value="HTH_8"/>
    <property type="match status" value="1"/>
</dbReference>
<dbReference type="PANTHER" id="PTHR32071">
    <property type="entry name" value="TRANSCRIPTIONAL REGULATORY PROTEIN"/>
    <property type="match status" value="1"/>
</dbReference>
<dbReference type="InterPro" id="IPR027417">
    <property type="entry name" value="P-loop_NTPase"/>
</dbReference>
<dbReference type="InterPro" id="IPR002078">
    <property type="entry name" value="Sigma_54_int"/>
</dbReference>
<dbReference type="SUPFAM" id="SSF46689">
    <property type="entry name" value="Homeodomain-like"/>
    <property type="match status" value="1"/>
</dbReference>
<dbReference type="SMART" id="SM00448">
    <property type="entry name" value="REC"/>
    <property type="match status" value="1"/>
</dbReference>
<feature type="domain" description="Response regulatory" evidence="9">
    <location>
        <begin position="10"/>
        <end position="124"/>
    </location>
</feature>
<dbReference type="PROSITE" id="PS50110">
    <property type="entry name" value="RESPONSE_REGULATORY"/>
    <property type="match status" value="1"/>
</dbReference>
<dbReference type="FunFam" id="3.40.50.2300:FF:000018">
    <property type="entry name" value="DNA-binding transcriptional regulator NtrC"/>
    <property type="match status" value="1"/>
</dbReference>
<dbReference type="Pfam" id="PF00072">
    <property type="entry name" value="Response_reg"/>
    <property type="match status" value="1"/>
</dbReference>
<dbReference type="Proteomes" id="UP000319014">
    <property type="component" value="Unassembled WGS sequence"/>
</dbReference>
<dbReference type="InterPro" id="IPR003593">
    <property type="entry name" value="AAA+_ATPase"/>
</dbReference>
<reference evidence="10 11" key="1">
    <citation type="submission" date="2017-05" db="EMBL/GenBank/DDBJ databases">
        <authorList>
            <person name="Varghese N."/>
            <person name="Submissions S."/>
        </authorList>
    </citation>
    <scope>NUCLEOTIDE SEQUENCE [LARGE SCALE GENOMIC DNA]</scope>
    <source>
        <strain evidence="10 11">DSM 100094</strain>
    </source>
</reference>
<dbReference type="PROSITE" id="PS50045">
    <property type="entry name" value="SIGMA54_INTERACT_4"/>
    <property type="match status" value="1"/>
</dbReference>
<keyword evidence="3" id="KW-0067">ATP-binding</keyword>
<keyword evidence="1 7" id="KW-0597">Phosphoprotein</keyword>
<keyword evidence="6" id="KW-0804">Transcription</keyword>
<dbReference type="AlphaFoldDB" id="A0A521F6H7"/>
<evidence type="ECO:0000256" key="6">
    <source>
        <dbReference type="ARBA" id="ARBA00023163"/>
    </source>
</evidence>
<dbReference type="InterPro" id="IPR058031">
    <property type="entry name" value="AAA_lid_NorR"/>
</dbReference>
<evidence type="ECO:0000256" key="5">
    <source>
        <dbReference type="ARBA" id="ARBA00023015"/>
    </source>
</evidence>
<keyword evidence="4" id="KW-0902">Two-component regulatory system</keyword>
<keyword evidence="2" id="KW-0547">Nucleotide-binding</keyword>
<dbReference type="OrthoDB" id="9802388at2"/>
<dbReference type="InterPro" id="IPR002197">
    <property type="entry name" value="HTH_Fis"/>
</dbReference>
<evidence type="ECO:0000256" key="2">
    <source>
        <dbReference type="ARBA" id="ARBA00022741"/>
    </source>
</evidence>
<keyword evidence="5" id="KW-0805">Transcription regulation</keyword>
<dbReference type="GO" id="GO:0000160">
    <property type="term" value="P:phosphorelay signal transduction system"/>
    <property type="evidence" value="ECO:0007669"/>
    <property type="project" value="UniProtKB-KW"/>
</dbReference>
<protein>
    <submittedName>
        <fullName evidence="10">Two-component system, NtrC family, C4-dicarboxylate transport response regulator DctD</fullName>
    </submittedName>
</protein>
<dbReference type="InterPro" id="IPR011006">
    <property type="entry name" value="CheY-like_superfamily"/>
</dbReference>
<evidence type="ECO:0000259" key="8">
    <source>
        <dbReference type="PROSITE" id="PS50045"/>
    </source>
</evidence>
<dbReference type="CDD" id="cd00009">
    <property type="entry name" value="AAA"/>
    <property type="match status" value="1"/>
</dbReference>
<name>A0A521F6H7_9RHOB</name>
<evidence type="ECO:0000259" key="9">
    <source>
        <dbReference type="PROSITE" id="PS50110"/>
    </source>
</evidence>
<sequence length="450" mass="49436">MNDDPDTVRLVRLVDDDTDLLAAQTQALRVAGFVAQPYASAEAALDGLTPDWPGVVLSDVRMPGMDGFAFFQRLHQMDPELPVILLTGHADVPMAVTALKQGAYDFLSKPLGADQLAAALNRACQSRALVMENRTLRRERQESFAEETRLVGQSAVMQHLRDSIARLAEAGGDLLIVGPGGSGKETVARAIHRQSPRRVRGFVHIACETLDDARFEAEFLGQEPGGRQARIAGRLEKAHRGTLYLDGIDRLAPALQARLVALIEAGEFWPMGAAAPRPLDLRVIASVGAEPERLVRDGGLRADLYYRLSGVVLQLPALADRREDMLDLFRHFMLEAGARLKLHAPPMSPAVRARLSSHDWPGNLRELRQFAEAHVLGLPAFDAPEPDTPQQGLADMVQDYESGLIREALRLAGGNATRAMERLQLPRKTFYDKLTRHGIKPADYRSPEEG</sequence>
<dbReference type="GO" id="GO:0006355">
    <property type="term" value="P:regulation of DNA-templated transcription"/>
    <property type="evidence" value="ECO:0007669"/>
    <property type="project" value="InterPro"/>
</dbReference>
<evidence type="ECO:0000256" key="1">
    <source>
        <dbReference type="ARBA" id="ARBA00022553"/>
    </source>
</evidence>
<evidence type="ECO:0000256" key="4">
    <source>
        <dbReference type="ARBA" id="ARBA00023012"/>
    </source>
</evidence>
<organism evidence="10 11">
    <name type="scientific">Paracoccus laeviglucosivorans</name>
    <dbReference type="NCBI Taxonomy" id="1197861"/>
    <lineage>
        <taxon>Bacteria</taxon>
        <taxon>Pseudomonadati</taxon>
        <taxon>Pseudomonadota</taxon>
        <taxon>Alphaproteobacteria</taxon>
        <taxon>Rhodobacterales</taxon>
        <taxon>Paracoccaceae</taxon>
        <taxon>Paracoccus</taxon>
    </lineage>
</organism>
<dbReference type="SMART" id="SM00382">
    <property type="entry name" value="AAA"/>
    <property type="match status" value="1"/>
</dbReference>
<dbReference type="Gene3D" id="3.40.50.300">
    <property type="entry name" value="P-loop containing nucleotide triphosphate hydrolases"/>
    <property type="match status" value="1"/>
</dbReference>
<gene>
    <name evidence="10" type="ORF">SAMN06265221_11854</name>
</gene>
<evidence type="ECO:0000313" key="10">
    <source>
        <dbReference type="EMBL" id="SMO91694.1"/>
    </source>
</evidence>
<evidence type="ECO:0000256" key="3">
    <source>
        <dbReference type="ARBA" id="ARBA00022840"/>
    </source>
</evidence>
<dbReference type="SUPFAM" id="SSF52540">
    <property type="entry name" value="P-loop containing nucleoside triphosphate hydrolases"/>
    <property type="match status" value="1"/>
</dbReference>
<keyword evidence="11" id="KW-1185">Reference proteome</keyword>
<evidence type="ECO:0000256" key="7">
    <source>
        <dbReference type="PROSITE-ProRule" id="PRU00169"/>
    </source>
</evidence>
<feature type="domain" description="Sigma-54 factor interaction" evidence="8">
    <location>
        <begin position="150"/>
        <end position="376"/>
    </location>
</feature>
<dbReference type="CDD" id="cd17549">
    <property type="entry name" value="REC_DctD-like"/>
    <property type="match status" value="1"/>
</dbReference>
<dbReference type="Gene3D" id="1.10.10.60">
    <property type="entry name" value="Homeodomain-like"/>
    <property type="match status" value="1"/>
</dbReference>
<dbReference type="Pfam" id="PF25601">
    <property type="entry name" value="AAA_lid_14"/>
    <property type="match status" value="1"/>
</dbReference>
<feature type="modified residue" description="4-aspartylphosphate" evidence="7">
    <location>
        <position position="59"/>
    </location>
</feature>
<dbReference type="Pfam" id="PF00158">
    <property type="entry name" value="Sigma54_activat"/>
    <property type="match status" value="1"/>
</dbReference>
<accession>A0A521F6H7</accession>
<dbReference type="Gene3D" id="3.40.50.2300">
    <property type="match status" value="1"/>
</dbReference>
<dbReference type="InterPro" id="IPR009057">
    <property type="entry name" value="Homeodomain-like_sf"/>
</dbReference>
<dbReference type="GO" id="GO:0043565">
    <property type="term" value="F:sequence-specific DNA binding"/>
    <property type="evidence" value="ECO:0007669"/>
    <property type="project" value="InterPro"/>
</dbReference>
<dbReference type="InterPro" id="IPR001789">
    <property type="entry name" value="Sig_transdc_resp-reg_receiver"/>
</dbReference>
<dbReference type="EMBL" id="FXTK01000018">
    <property type="protein sequence ID" value="SMO91694.1"/>
    <property type="molecule type" value="Genomic_DNA"/>
</dbReference>